<dbReference type="PANTHER" id="PTHR43776">
    <property type="entry name" value="TRANSPORT ATP-BINDING PROTEIN"/>
    <property type="match status" value="1"/>
</dbReference>
<dbReference type="InterPro" id="IPR013563">
    <property type="entry name" value="Oligopep_ABC_C"/>
</dbReference>
<dbReference type="PANTHER" id="PTHR43776:SF7">
    <property type="entry name" value="D,D-DIPEPTIDE TRANSPORT ATP-BINDING PROTEIN DDPF-RELATED"/>
    <property type="match status" value="1"/>
</dbReference>
<feature type="region of interest" description="Disordered" evidence="5">
    <location>
        <begin position="1"/>
        <end position="40"/>
    </location>
</feature>
<evidence type="ECO:0000256" key="2">
    <source>
        <dbReference type="ARBA" id="ARBA00022448"/>
    </source>
</evidence>
<keyword evidence="8" id="KW-1185">Reference proteome</keyword>
<keyword evidence="4 7" id="KW-0067">ATP-binding</keyword>
<dbReference type="NCBIfam" id="TIGR01727">
    <property type="entry name" value="oligo_HPY"/>
    <property type="match status" value="2"/>
</dbReference>
<evidence type="ECO:0000256" key="4">
    <source>
        <dbReference type="ARBA" id="ARBA00022840"/>
    </source>
</evidence>
<accession>A0ABD5WJ22</accession>
<dbReference type="EMBL" id="JBHSZH010000001">
    <property type="protein sequence ID" value="MFC7078825.1"/>
    <property type="molecule type" value="Genomic_DNA"/>
</dbReference>
<dbReference type="NCBIfam" id="NF007739">
    <property type="entry name" value="PRK10419.1"/>
    <property type="match status" value="2"/>
</dbReference>
<dbReference type="InterPro" id="IPR003439">
    <property type="entry name" value="ABC_transporter-like_ATP-bd"/>
</dbReference>
<name>A0ABD5WJ22_9EURY</name>
<dbReference type="RefSeq" id="WP_382208397.1">
    <property type="nucleotide sequence ID" value="NZ_JBHSZH010000001.1"/>
</dbReference>
<proteinExistence type="inferred from homology"/>
<keyword evidence="3" id="KW-0547">Nucleotide-binding</keyword>
<comment type="caution">
    <text evidence="7">The sequence shown here is derived from an EMBL/GenBank/DDBJ whole genome shotgun (WGS) entry which is preliminary data.</text>
</comment>
<evidence type="ECO:0000256" key="1">
    <source>
        <dbReference type="ARBA" id="ARBA00005417"/>
    </source>
</evidence>
<keyword evidence="2" id="KW-0813">Transport</keyword>
<evidence type="ECO:0000313" key="7">
    <source>
        <dbReference type="EMBL" id="MFC7078825.1"/>
    </source>
</evidence>
<reference evidence="7 8" key="1">
    <citation type="journal article" date="2019" name="Int. J. Syst. Evol. Microbiol.">
        <title>The Global Catalogue of Microorganisms (GCM) 10K type strain sequencing project: providing services to taxonomists for standard genome sequencing and annotation.</title>
        <authorList>
            <consortium name="The Broad Institute Genomics Platform"/>
            <consortium name="The Broad Institute Genome Sequencing Center for Infectious Disease"/>
            <person name="Wu L."/>
            <person name="Ma J."/>
        </authorList>
    </citation>
    <scope>NUCLEOTIDE SEQUENCE [LARGE SCALE GENOMIC DNA]</scope>
    <source>
        <strain evidence="7 8">DT72</strain>
    </source>
</reference>
<dbReference type="SUPFAM" id="SSF52540">
    <property type="entry name" value="P-loop containing nucleoside triphosphate hydrolases"/>
    <property type="match status" value="2"/>
</dbReference>
<dbReference type="GO" id="GO:0055085">
    <property type="term" value="P:transmembrane transport"/>
    <property type="evidence" value="ECO:0007669"/>
    <property type="project" value="UniProtKB-ARBA"/>
</dbReference>
<dbReference type="Pfam" id="PF08352">
    <property type="entry name" value="oligo_HPY"/>
    <property type="match status" value="2"/>
</dbReference>
<dbReference type="Gene3D" id="3.40.50.300">
    <property type="entry name" value="P-loop containing nucleotide triphosphate hydrolases"/>
    <property type="match status" value="2"/>
</dbReference>
<evidence type="ECO:0000313" key="8">
    <source>
        <dbReference type="Proteomes" id="UP001596407"/>
    </source>
</evidence>
<comment type="similarity">
    <text evidence="1">Belongs to the ABC transporter superfamily.</text>
</comment>
<dbReference type="NCBIfam" id="NF008453">
    <property type="entry name" value="PRK11308.1"/>
    <property type="match status" value="2"/>
</dbReference>
<protein>
    <submittedName>
        <fullName evidence="7">Dipeptide ABC transporter ATP-binding protein</fullName>
    </submittedName>
</protein>
<feature type="compositionally biased region" description="Basic and acidic residues" evidence="5">
    <location>
        <begin position="776"/>
        <end position="785"/>
    </location>
</feature>
<feature type="domain" description="ABC transporter" evidence="6">
    <location>
        <begin position="385"/>
        <end position="635"/>
    </location>
</feature>
<dbReference type="SMART" id="SM00382">
    <property type="entry name" value="AAA"/>
    <property type="match status" value="2"/>
</dbReference>
<dbReference type="AlphaFoldDB" id="A0ABD5WJ22"/>
<organism evidence="7 8">
    <name type="scientific">Halorussus caseinilyticus</name>
    <dbReference type="NCBI Taxonomy" id="3034025"/>
    <lineage>
        <taxon>Archaea</taxon>
        <taxon>Methanobacteriati</taxon>
        <taxon>Methanobacteriota</taxon>
        <taxon>Stenosarchaea group</taxon>
        <taxon>Halobacteria</taxon>
        <taxon>Halobacteriales</taxon>
        <taxon>Haladaptataceae</taxon>
        <taxon>Halorussus</taxon>
    </lineage>
</organism>
<feature type="region of interest" description="Disordered" evidence="5">
    <location>
        <begin position="634"/>
        <end position="665"/>
    </location>
</feature>
<dbReference type="FunFam" id="3.40.50.300:FF:000016">
    <property type="entry name" value="Oligopeptide ABC transporter ATP-binding component"/>
    <property type="match status" value="2"/>
</dbReference>
<dbReference type="Pfam" id="PF00005">
    <property type="entry name" value="ABC_tran"/>
    <property type="match status" value="2"/>
</dbReference>
<dbReference type="PROSITE" id="PS50893">
    <property type="entry name" value="ABC_TRANSPORTER_2"/>
    <property type="match status" value="2"/>
</dbReference>
<dbReference type="GO" id="GO:0005524">
    <property type="term" value="F:ATP binding"/>
    <property type="evidence" value="ECO:0007669"/>
    <property type="project" value="UniProtKB-KW"/>
</dbReference>
<sequence length="799" mass="85278">MSDPLLSVRNLRARFAGEPGAESDGGSGADESGGAGSGEVRAVDGVSFDLHAGETVCLVGESGSGKTVTCEALTRLVPADLDGEIRFDGRNLLDLSESELRDVRGERIAHVFQNPQGALDPVYSVGAQLREAVVRNRDSSDLSDESPREVAIDLLDRVGIPEAAARYDDYPHEFSGGMKQRVVIAMALSGDPELLVCDEPTTALDVTIQAQILDLLGELREERDVGVLFVTHDLGVAAQVADQIVVMYGGKVMERGGVSEVFDSPSHPYTRALMGCLPGVGSALDPIPGDPIDPTDPPDGCRFHPRCTASVAACESGDQPPLYGTDPESENAADHCASCVFYGPDRDPADLPDPADLAESVSAAAVTRRATMTDSPTDPLTDSLLSVRDLTKHYPVTEGPLNRETGRIRAVDGVSFDVARGETVGLVGESGCGKSTVATTLMGLENPTAGRVSFDGTPVAGRDDADRRDFRRRVGMVFQDPTSSFDPRMTVGESVAEPLAIHGLDDRTRRREIVADLLERVGLSADDADRYPHEFSGGQKQRAALARSLVLNPDLLVADEPVSALDVSVQAGILSLLADLQREFDLGILLISHDMAVVREICDRVAVMYLGEIVELGPTDEVLADPRHPYTRALVSSVPAPDPDQRGGGARLSGDVPSPSDPPSGCRFHTRCPEVVPPEGYDFEQADWRAVMDFRVALAGDDFDAETLRESARTTDADASDADLRRVVRERFDLPDELGDSGAEAVLSSAIDSLVADDAEGARALLADEFETICERDPPELHETPTGHPAACHLHDEAE</sequence>
<dbReference type="InterPro" id="IPR027417">
    <property type="entry name" value="P-loop_NTPase"/>
</dbReference>
<evidence type="ECO:0000259" key="6">
    <source>
        <dbReference type="PROSITE" id="PS50893"/>
    </source>
</evidence>
<evidence type="ECO:0000256" key="3">
    <source>
        <dbReference type="ARBA" id="ARBA00022741"/>
    </source>
</evidence>
<dbReference type="PROSITE" id="PS00211">
    <property type="entry name" value="ABC_TRANSPORTER_1"/>
    <property type="match status" value="2"/>
</dbReference>
<feature type="domain" description="ABC transporter" evidence="6">
    <location>
        <begin position="6"/>
        <end position="274"/>
    </location>
</feature>
<dbReference type="InterPro" id="IPR003593">
    <property type="entry name" value="AAA+_ATPase"/>
</dbReference>
<feature type="compositionally biased region" description="Gly residues" evidence="5">
    <location>
        <begin position="23"/>
        <end position="37"/>
    </location>
</feature>
<feature type="region of interest" description="Disordered" evidence="5">
    <location>
        <begin position="776"/>
        <end position="799"/>
    </location>
</feature>
<dbReference type="InterPro" id="IPR017871">
    <property type="entry name" value="ABC_transporter-like_CS"/>
</dbReference>
<dbReference type="Proteomes" id="UP001596407">
    <property type="component" value="Unassembled WGS sequence"/>
</dbReference>
<dbReference type="InterPro" id="IPR050319">
    <property type="entry name" value="ABC_transp_ATP-bind"/>
</dbReference>
<evidence type="ECO:0000256" key="5">
    <source>
        <dbReference type="SAM" id="MobiDB-lite"/>
    </source>
</evidence>
<dbReference type="CDD" id="cd03257">
    <property type="entry name" value="ABC_NikE_OppD_transporters"/>
    <property type="match status" value="2"/>
</dbReference>
<gene>
    <name evidence="7" type="ORF">ACFQJ6_00445</name>
</gene>